<feature type="domain" description="C5orf34-like second" evidence="4">
    <location>
        <begin position="119"/>
        <end position="238"/>
    </location>
</feature>
<dbReference type="Pfam" id="PF22834">
    <property type="entry name" value="Polo_box_4"/>
    <property type="match status" value="1"/>
</dbReference>
<keyword evidence="7" id="KW-1185">Reference proteome</keyword>
<dbReference type="InterPro" id="IPR053901">
    <property type="entry name" value="C5orf34-like"/>
</dbReference>
<dbReference type="PANTHER" id="PTHR34531:SF1">
    <property type="entry name" value="CHROMOSOME 5 OPEN READING FRAME 34"/>
    <property type="match status" value="1"/>
</dbReference>
<dbReference type="Pfam" id="PF15016">
    <property type="entry name" value="C5orf34_C"/>
    <property type="match status" value="1"/>
</dbReference>
<feature type="domain" description="C5orf34-like N-terminal" evidence="3">
    <location>
        <begin position="7"/>
        <end position="76"/>
    </location>
</feature>
<evidence type="ECO:0000256" key="1">
    <source>
        <dbReference type="SAM" id="MobiDB-lite"/>
    </source>
</evidence>
<feature type="domain" description="C5orf34-like C-terminal" evidence="2">
    <location>
        <begin position="433"/>
        <end position="526"/>
    </location>
</feature>
<feature type="region of interest" description="Disordered" evidence="1">
    <location>
        <begin position="248"/>
        <end position="276"/>
    </location>
</feature>
<dbReference type="OrthoDB" id="75908at2759"/>
<dbReference type="InterPro" id="IPR053899">
    <property type="entry name" value="C5orf34-like_2nd"/>
</dbReference>
<evidence type="ECO:0000259" key="3">
    <source>
        <dbReference type="Pfam" id="PF15025"/>
    </source>
</evidence>
<feature type="domain" description="C5orf34-like" evidence="5">
    <location>
        <begin position="319"/>
        <end position="403"/>
    </location>
</feature>
<organism evidence="6 7">
    <name type="scientific">Conger conger</name>
    <name type="common">Conger eel</name>
    <name type="synonym">Muraena conger</name>
    <dbReference type="NCBI Taxonomy" id="82655"/>
    <lineage>
        <taxon>Eukaryota</taxon>
        <taxon>Metazoa</taxon>
        <taxon>Chordata</taxon>
        <taxon>Craniata</taxon>
        <taxon>Vertebrata</taxon>
        <taxon>Euteleostomi</taxon>
        <taxon>Actinopterygii</taxon>
        <taxon>Neopterygii</taxon>
        <taxon>Teleostei</taxon>
        <taxon>Anguilliformes</taxon>
        <taxon>Congridae</taxon>
        <taxon>Conger</taxon>
    </lineage>
</organism>
<evidence type="ECO:0008006" key="8">
    <source>
        <dbReference type="Google" id="ProtNLM"/>
    </source>
</evidence>
<dbReference type="EMBL" id="JAFJMO010000011">
    <property type="protein sequence ID" value="KAJ8262657.1"/>
    <property type="molecule type" value="Genomic_DNA"/>
</dbReference>
<protein>
    <recommendedName>
        <fullName evidence="8">DUF4524 domain-containing protein</fullName>
    </recommendedName>
</protein>
<evidence type="ECO:0000313" key="6">
    <source>
        <dbReference type="EMBL" id="KAJ8262657.1"/>
    </source>
</evidence>
<sequence length="636" mass="69342">MVVISMIVMYEDDSVEVRCGDGSCLQLSPCGSEFLLEKTVPPSAHPLQPSEKVRQRTRFVTSAHKDLIVQALEFRNRFAVRPYLPKDLIPPDCRMHFFTDIAEIEWPSSVSCGLEFGLNGEAIVCSVDGNASLLLSPSKEEFSVEFLCRASQTEVRGAVHQDPEIEPVSKHVKSQDSSTAGDLCSQNTAGTVRLSGVKENGPDTSKAQARQGHLYSRVVQHHSCACPPPVWTYPLSLALSLCDSQQRKPSEHTAEEGLEAAAGAPGRSPGQSVSRGERCRLPEALPLTCPTPHQHRWNLRDSAQRKEQEFDQGLRTELVKVLWLQGVVYRLISGAIAIIEICPGDGSVIRSNGAVANYFTHHAARLSFGQNEERTYCMNRLPPDVPGLAYSISSVVTRANRILKCYNQARLSLKLPSSHCCWSQESRSSDRAALIREAHVAGSGHFMAFSDGRVHVIFLDGVTLQMMWSTSTPAQGADGTLQFARGAQQLGGWCQLVLPNGQRPLVQLQAPGSYSRYVSPALQWSRRVLEAVPNGREASCGVQSSVPGQSWSVVAELEKIKRFNFLLEHSGLLKAAGGSAGSSCGFREVVSHGNSGTDSVVVNESSITEALQKTSKAIQDIEMLLSVRKSTNHSTT</sequence>
<comment type="caution">
    <text evidence="6">The sequence shown here is derived from an EMBL/GenBank/DDBJ whole genome shotgun (WGS) entry which is preliminary data.</text>
</comment>
<dbReference type="Pfam" id="PF15025">
    <property type="entry name" value="C5orf34-like_N"/>
    <property type="match status" value="1"/>
</dbReference>
<proteinExistence type="predicted"/>
<dbReference type="Proteomes" id="UP001152803">
    <property type="component" value="Unassembled WGS sequence"/>
</dbReference>
<dbReference type="InterPro" id="IPR027865">
    <property type="entry name" value="C5orf34-like_C"/>
</dbReference>
<feature type="compositionally biased region" description="Basic and acidic residues" evidence="1">
    <location>
        <begin position="158"/>
        <end position="169"/>
    </location>
</feature>
<evidence type="ECO:0000313" key="7">
    <source>
        <dbReference type="Proteomes" id="UP001152803"/>
    </source>
</evidence>
<dbReference type="InterPro" id="IPR053900">
    <property type="entry name" value="C5orf34-like_dom"/>
</dbReference>
<evidence type="ECO:0000259" key="4">
    <source>
        <dbReference type="Pfam" id="PF22833"/>
    </source>
</evidence>
<feature type="compositionally biased region" description="Polar residues" evidence="1">
    <location>
        <begin position="175"/>
        <end position="186"/>
    </location>
</feature>
<reference evidence="6" key="1">
    <citation type="journal article" date="2023" name="Science">
        <title>Genome structures resolve the early diversification of teleost fishes.</title>
        <authorList>
            <person name="Parey E."/>
            <person name="Louis A."/>
            <person name="Montfort J."/>
            <person name="Bouchez O."/>
            <person name="Roques C."/>
            <person name="Iampietro C."/>
            <person name="Lluch J."/>
            <person name="Castinel A."/>
            <person name="Donnadieu C."/>
            <person name="Desvignes T."/>
            <person name="Floi Bucao C."/>
            <person name="Jouanno E."/>
            <person name="Wen M."/>
            <person name="Mejri S."/>
            <person name="Dirks R."/>
            <person name="Jansen H."/>
            <person name="Henkel C."/>
            <person name="Chen W.J."/>
            <person name="Zahm M."/>
            <person name="Cabau C."/>
            <person name="Klopp C."/>
            <person name="Thompson A.W."/>
            <person name="Robinson-Rechavi M."/>
            <person name="Braasch I."/>
            <person name="Lecointre G."/>
            <person name="Bobe J."/>
            <person name="Postlethwait J.H."/>
            <person name="Berthelot C."/>
            <person name="Roest Crollius H."/>
            <person name="Guiguen Y."/>
        </authorList>
    </citation>
    <scope>NUCLEOTIDE SEQUENCE</scope>
    <source>
        <strain evidence="6">Concon-B</strain>
    </source>
</reference>
<evidence type="ECO:0000259" key="2">
    <source>
        <dbReference type="Pfam" id="PF15016"/>
    </source>
</evidence>
<evidence type="ECO:0000259" key="5">
    <source>
        <dbReference type="Pfam" id="PF22834"/>
    </source>
</evidence>
<gene>
    <name evidence="6" type="ORF">COCON_G00151140</name>
</gene>
<dbReference type="AlphaFoldDB" id="A0A9Q1HSQ4"/>
<dbReference type="InterPro" id="IPR027830">
    <property type="entry name" value="C5orf34-like_N"/>
</dbReference>
<dbReference type="PANTHER" id="PTHR34531">
    <property type="entry name" value="ZGC:153352"/>
    <property type="match status" value="1"/>
</dbReference>
<name>A0A9Q1HSQ4_CONCO</name>
<feature type="region of interest" description="Disordered" evidence="1">
    <location>
        <begin position="158"/>
        <end position="186"/>
    </location>
</feature>
<accession>A0A9Q1HSQ4</accession>
<dbReference type="Pfam" id="PF22833">
    <property type="entry name" value="C5orf34_2nd"/>
    <property type="match status" value="1"/>
</dbReference>